<dbReference type="Pfam" id="PF00596">
    <property type="entry name" value="Aldolase_II"/>
    <property type="match status" value="1"/>
</dbReference>
<gene>
    <name evidence="3" type="ORF">CYL20_04290</name>
</gene>
<dbReference type="EMBL" id="CP025494">
    <property type="protein sequence ID" value="AVE03800.1"/>
    <property type="molecule type" value="Genomic_DNA"/>
</dbReference>
<dbReference type="RefSeq" id="WP_104993724.1">
    <property type="nucleotide sequence ID" value="NZ_CP025494.1"/>
</dbReference>
<name>A0A2L1J5R2_9PSED</name>
<dbReference type="InterPro" id="IPR036409">
    <property type="entry name" value="Aldolase_II/adducin_N_sf"/>
</dbReference>
<dbReference type="Proteomes" id="UP000237830">
    <property type="component" value="Chromosome"/>
</dbReference>
<comment type="similarity">
    <text evidence="1">Belongs to the aldolase class II family.</text>
</comment>
<dbReference type="PANTHER" id="PTHR10672:SF41">
    <property type="entry name" value="CLASS II ALDOLASE_ADDUCIN DOMAIN PROTEIN (AFU_ORTHOLOGUE AFUA_3G01330)"/>
    <property type="match status" value="1"/>
</dbReference>
<dbReference type="AlphaFoldDB" id="A0A2L1J5R2"/>
<accession>A0A2L1J5R2</accession>
<dbReference type="InterPro" id="IPR051017">
    <property type="entry name" value="Aldolase-II_Adducin_sf"/>
</dbReference>
<dbReference type="GO" id="GO:0005996">
    <property type="term" value="P:monosaccharide metabolic process"/>
    <property type="evidence" value="ECO:0007669"/>
    <property type="project" value="UniProtKB-ARBA"/>
</dbReference>
<dbReference type="PANTHER" id="PTHR10672">
    <property type="entry name" value="ADDUCIN"/>
    <property type="match status" value="1"/>
</dbReference>
<protein>
    <submittedName>
        <fullName evidence="3">Class II aldolase family protein</fullName>
    </submittedName>
</protein>
<dbReference type="GO" id="GO:0005856">
    <property type="term" value="C:cytoskeleton"/>
    <property type="evidence" value="ECO:0007669"/>
    <property type="project" value="TreeGrafter"/>
</dbReference>
<proteinExistence type="inferred from homology"/>
<evidence type="ECO:0000313" key="3">
    <source>
        <dbReference type="EMBL" id="AVE03800.1"/>
    </source>
</evidence>
<organism evidence="3 4">
    <name type="scientific">Pseudomonas palleroniana</name>
    <dbReference type="NCBI Taxonomy" id="191390"/>
    <lineage>
        <taxon>Bacteria</taxon>
        <taxon>Pseudomonadati</taxon>
        <taxon>Pseudomonadota</taxon>
        <taxon>Gammaproteobacteria</taxon>
        <taxon>Pseudomonadales</taxon>
        <taxon>Pseudomonadaceae</taxon>
        <taxon>Pseudomonas</taxon>
    </lineage>
</organism>
<evidence type="ECO:0000313" key="4">
    <source>
        <dbReference type="Proteomes" id="UP000237830"/>
    </source>
</evidence>
<dbReference type="SMART" id="SM01007">
    <property type="entry name" value="Aldolase_II"/>
    <property type="match status" value="1"/>
</dbReference>
<dbReference type="InterPro" id="IPR001303">
    <property type="entry name" value="Aldolase_II/adducin_N"/>
</dbReference>
<feature type="domain" description="Class II aldolase/adducin N-terminal" evidence="2">
    <location>
        <begin position="9"/>
        <end position="193"/>
    </location>
</feature>
<dbReference type="GO" id="GO:0051015">
    <property type="term" value="F:actin filament binding"/>
    <property type="evidence" value="ECO:0007669"/>
    <property type="project" value="TreeGrafter"/>
</dbReference>
<reference evidence="3 4" key="1">
    <citation type="submission" date="2017-12" db="EMBL/GenBank/DDBJ databases">
        <title>Genome sequence of Pseudomonas palleroniana MAB3.</title>
        <authorList>
            <person name="Nascimento F.X."/>
        </authorList>
    </citation>
    <scope>NUCLEOTIDE SEQUENCE [LARGE SCALE GENOMIC DNA]</scope>
    <source>
        <strain evidence="3 4">MAB3</strain>
    </source>
</reference>
<evidence type="ECO:0000259" key="2">
    <source>
        <dbReference type="SMART" id="SM01007"/>
    </source>
</evidence>
<evidence type="ECO:0000256" key="1">
    <source>
        <dbReference type="ARBA" id="ARBA00037961"/>
    </source>
</evidence>
<dbReference type="Gene3D" id="3.40.225.10">
    <property type="entry name" value="Class II aldolase/adducin N-terminal domain"/>
    <property type="match status" value="1"/>
</dbReference>
<dbReference type="SUPFAM" id="SSF53639">
    <property type="entry name" value="AraD/HMP-PK domain-like"/>
    <property type="match status" value="1"/>
</dbReference>
<sequence length="243" mass="26391">MSAHQATLRELVIANRILAHEQIFDSYGHVSVRHPKDPERFFLAASVSPEQVQIEDILEYGIDGQPVTATTRAQYSERFIHAAIYARRPDIRAVVHAHTESVLPFTVSSTPLRPLLHVAAIIGHDIPVWDMNADFGDTDLLVTHPDHAASLAQTLGSGRVVLMRGHGFTAAAASLELVVRVAIYLKVNAQAQWAAMALGPVQFLSAGEVAAADARMGSPKAASRVWENWAQRCGADVALQARP</sequence>